<reference evidence="3 4" key="1">
    <citation type="journal article" date="2017" name="Curr. Biol.">
        <title>The Evolution of Venom by Co-option of Single-Copy Genes.</title>
        <authorList>
            <person name="Martinson E.O."/>
            <person name="Mrinalini"/>
            <person name="Kelkar Y.D."/>
            <person name="Chang C.H."/>
            <person name="Werren J.H."/>
        </authorList>
    </citation>
    <scope>NUCLEOTIDE SEQUENCE [LARGE SCALE GENOMIC DNA]</scope>
    <source>
        <strain evidence="3 4">Alberta</strain>
        <tissue evidence="3">Whole body</tissue>
    </source>
</reference>
<evidence type="ECO:0000313" key="3">
    <source>
        <dbReference type="EMBL" id="OXU23660.1"/>
    </source>
</evidence>
<feature type="region of interest" description="Disordered" evidence="2">
    <location>
        <begin position="965"/>
        <end position="1005"/>
    </location>
</feature>
<feature type="compositionally biased region" description="Acidic residues" evidence="2">
    <location>
        <begin position="876"/>
        <end position="894"/>
    </location>
</feature>
<feature type="region of interest" description="Disordered" evidence="2">
    <location>
        <begin position="2787"/>
        <end position="2806"/>
    </location>
</feature>
<dbReference type="InterPro" id="IPR033228">
    <property type="entry name" value="SZT2"/>
</dbReference>
<feature type="compositionally biased region" description="Low complexity" evidence="2">
    <location>
        <begin position="1952"/>
        <end position="1963"/>
    </location>
</feature>
<organism evidence="3 4">
    <name type="scientific">Trichomalopsis sarcophagae</name>
    <dbReference type="NCBI Taxonomy" id="543379"/>
    <lineage>
        <taxon>Eukaryota</taxon>
        <taxon>Metazoa</taxon>
        <taxon>Ecdysozoa</taxon>
        <taxon>Arthropoda</taxon>
        <taxon>Hexapoda</taxon>
        <taxon>Insecta</taxon>
        <taxon>Pterygota</taxon>
        <taxon>Neoptera</taxon>
        <taxon>Endopterygota</taxon>
        <taxon>Hymenoptera</taxon>
        <taxon>Apocrita</taxon>
        <taxon>Proctotrupomorpha</taxon>
        <taxon>Chalcidoidea</taxon>
        <taxon>Pteromalidae</taxon>
        <taxon>Pteromalinae</taxon>
        <taxon>Trichomalopsis</taxon>
    </lineage>
</organism>
<feature type="coiled-coil region" evidence="1">
    <location>
        <begin position="180"/>
        <end position="207"/>
    </location>
</feature>
<keyword evidence="1" id="KW-0175">Coiled coil</keyword>
<feature type="region of interest" description="Disordered" evidence="2">
    <location>
        <begin position="1801"/>
        <end position="1839"/>
    </location>
</feature>
<feature type="region of interest" description="Disordered" evidence="2">
    <location>
        <begin position="3107"/>
        <end position="3139"/>
    </location>
</feature>
<dbReference type="OrthoDB" id="43547at2759"/>
<feature type="region of interest" description="Disordered" evidence="2">
    <location>
        <begin position="1937"/>
        <end position="1963"/>
    </location>
</feature>
<feature type="compositionally biased region" description="Low complexity" evidence="2">
    <location>
        <begin position="984"/>
        <end position="995"/>
    </location>
</feature>
<gene>
    <name evidence="3" type="ORF">TSAR_010573</name>
</gene>
<dbReference type="EMBL" id="NNAY01001537">
    <property type="protein sequence ID" value="OXU23660.1"/>
    <property type="molecule type" value="Genomic_DNA"/>
</dbReference>
<keyword evidence="4" id="KW-1185">Reference proteome</keyword>
<dbReference type="PANTHER" id="PTHR14918">
    <property type="entry name" value="KICSTOR COMPLEX PROTEIN SZT2"/>
    <property type="match status" value="1"/>
</dbReference>
<feature type="compositionally biased region" description="Polar residues" evidence="2">
    <location>
        <begin position="972"/>
        <end position="983"/>
    </location>
</feature>
<accession>A0A232EZG9</accession>
<name>A0A232EZG9_9HYME</name>
<feature type="region of interest" description="Disordered" evidence="2">
    <location>
        <begin position="1191"/>
        <end position="1211"/>
    </location>
</feature>
<feature type="compositionally biased region" description="Polar residues" evidence="2">
    <location>
        <begin position="1938"/>
        <end position="1951"/>
    </location>
</feature>
<sequence length="3398" mass="385443">MDCSENEKPTVLEADTVYLLMKKGFPISRNVRAQWVLQHLDTVIAVQNPALDCEELPDLEIVSVLPKDGIDSWCPENSYQFLYKVTSSTIIKFLAHRYRMVFSLDLSPSLATVDIQHGEIVIDEVFTSTKRCLEGLTRPFVVPGSKRVIHPEIYVTVIVHTPFFTNPAQQVLVQGWLVTKENVASLMQTIETQLNLLEEKVAQVTSLVNLQLETLRAESERLVGGLFEEGGTSIGKSNLNNNVSTIAMVLPETGFVNMLRYGMLALSLLPEHSCALTDGIVGVNDVHALESIIQQLRATTVACSFLHVGSSYHPNSANGLVPYPDLLRFFATATLGSYMTVFPATVVTEEMDMNKYHIELLCWQLYRTNHAEVASVGPNAWHTKNSLFYGHEPPQLLRKKQIDDQVTCTLNSLLCCRLREGYLIKKTAIRDGCLEICFVLPWKTHVYVEYVVTCPRFLKSLSVCNTLQYTITIEAPYEFLHDITCLSKKPLKSQYRQNMVSRFWSALTSLTESDSMLVHFSWFPGMGWTWYNVPDTIRSGMPLFYLPTSSSSSIQLSKQITYSYLNQRSDAACPQFGQIWQPVVSLEPHQWPRWLHSQRVTLILLHDRPLSKHLHQANQSGRFQSVQYRQAAAVLYGMLKTWATFVLVENHTYVQFIHKEADKPPISFSLINISCKALCVVLNVAFAGGTEGVVRHNVMTDLLERLSQLTLPSRRTEQREVPCCIILHKALEKILIRYERMPIDLSTVIFPDGSQIMSRNASIAGGSLTTTLSRYLYHARWLWLLKKPSLQTVPVITLPRLNVAAVARILSTITKIRLAEGFNFAYSAAGIINTVMEVQMKGPGSDDISYPCIVQYILFPPHVIVGPGGLEKESGSDEETDEGTADGENGVEDTETSGDFQIVMEVWIEPQCGYVQTTAAKKAAYMHFLEYHQLPEAISKIDKECINALLTLEHLSMMCQVSPLDKSHDLPGNQQQPQSSGLPTNQTSNNSNNNNGLNHGKTSRRPTYADILENPLVDDRIRPMQFDFDALGILPKCQQAELLFSMFADDYHDQLHVDNNANRILMDGLLNHIKSLHNKELILSAAESDRFTKMLLERPREDGARPQFCHYETSLLGSSKGVLYPRWRCFIKGISVTHVIVTLLPAAESDVQLMSHPDEDVDRQVLTTPVFSQQPDESTSEHIEYKQIYGDAETSHSGDTSPVQRNRAETAESTDIEYLKNALAFSTPKATDLFDKIPATASASADGTSRRGLVLPVYVYDCSLALLIDALIEKHEKPRFKDIYRDHTYRVSDNFREEFVNLKSGDNTKPSSPEPKSEDSDNVSSGDYGRTSNSLCFRFAQEDQRNLMEHCKVLSLAHCNSYVVAVYKSLILQQSISYDDIDAAVEQCEEFLMEINITDYLKAVCRHLSPQNEHDAESPCSEMRNIHNLIKDKFRKIINVAFKQVPVHPDFYYCLPAWKSCDELADAATQASSDSDDDVRFTFNSEAINGKIGNSLKKVNHISSMPWVGGSLIGHERFMLSDCSDSADSFGSDLQTDPEHNREQPLFLQLNCSIHSKSSFSTTAVKLLPTCFTEVTQKLQDFNLKDTSSLKVTLDIICLNLPKDVLEVSIDNTPAGLRTTSYCSEGSMTRADTNESSFDRLQSVEADHIYDGLNKMPRHQGNAVSNLVDEINWLLRDETAAVLLDKPSPTEDTLNFVAKHVAESNNRASCYLDKVPLHFVFSSDNSLPRFVEELKKLKIDRYCIKQEGGFFYFVKNSTDEIASDADRVSLSDFHTKQDRKGFELNSSSVFNSDDFPIATSSRVKKQDSGDPPGCHSEISSIGDNQIGTDDGYEGDSSDSEDECQWLIDLDRRRELLPNFWLILHVENNHVNVYFHCRFLELTSPEVDRYQQVQKTAVARIKAICRRVNQYLLLRDLHDKRICDPLLEPESIEDHSWKSAENNADSSVSATHNQSTSNSSGSNVSPGMFRCPIVWEVPFCLHHRLKTGPGKTGLSRGIKALQAVLNRFSVNNRSNMFVYQESNGNVFYLRLHERTSDDRPLQSSKLSESDEKLMVSRSSSIASLSQAKSLGVSVDLNSSSSTSTMDLLRPRVRSFGERESDILNKSGDSIVLMVHGISEAGPEVRYELVQVLQNRLDDAVLEVLSVMLARNPMCKLTPSDVHFIQRQYRVPESVIRLSVQQRCLRHMGALGYYLRQNILQFLYTPKYTDTRAHSHFQDYSQQDGSSKRVPESDIFLYNQSHSSGSRGIACIAIAIVNERGDIIVTENENVFDSMFPSCPEIKDFEDIVATNVYWGLNCIITKTRKLTIKFLQEKNDSKSGTKAYIEFRIWKQGRVNLEALVHKLKAAVKHANWDLITEYNFLPTPLTESFNDENDTDDHNIRNDPSELNSYELGEKGKLKEVYHTTLPYWFQFALDLAAPSMKKHIVKLERRHSLPVILKELQNLVHSHALDTTARTFVQWSRQPFIDADSTQDDLLLSKTIENVEGSIKWLQKAIEQKTADDLIFLPRDATKEDQGTYVRSILIARNFNQWKASFSSTILSEQLIPKDQKLLQKFNPLILEKTFVPRQRLLLAKVQSEHILLYMYNWSKERSEKLIKQVSSLGLWLSSRSNLYSNIIMQKLGIFHHQPVRNYEQEEQTGQQYYQITDMESLSKFPNGTQADSKEWQRVNNRGQSGKNMVFSWNQLMGQVMRDAKPSGQYPANTTDPVVKAAYDFQELRHKEKKSKDDLNKLHTMWQSRGAVPNIPISVATLNTFKQHSRLIHYCHTPLLFLPSWRLESAATRDHSLTPPPFNLAVNSQQRSRTTSDASNKRIISKWHKEICELMLAEYKQYLQVLGFNPIQIETQNKTDGENILNQAFYLKKSMLGGVLLFEIHLAEPFFVVKLRVIECSRLQAKSSSALVNQFMLSFVDACDKIKISMHLHSFTYDFHLRCIHSYISGNCHWSLRHGYHLTNFLDDFNKYYSKAPNYARNLIYSGVVTVSNLVTPAQTLYQYLLSHEKTYGMQVFSMADETDDTQHSEYVLVKLQSTPLVSYHDSQDTKYTDDFDVALIVTWTEQFAQCDSREITLKYYLMLTSKRELHPKREVENNNKIGKFRTVYSVVKSIASSQMDSPSESSPSSMTSPYLHKQTKSELVSSSSDLHAEVGNSRWDTNAAESLGSLRECDGLDSEDPENDVRSPLAPTPPPVPDSPLATNVLNASTASSSNLTQIRQESINYLGYYSSHEQLMQQLIMSQASAAQQHIKNMIEQGALHCRTHLLWNRLLESRSSMTYAEFAELRSLACVEPLSRIDPRLSPLINQPIGWYQALAKLLQNKYQEYHKQFNAPDGNVMHHLILHPNYVQAFMMLTIDLHTSRGELYAVYRKSEEITSTPFTIGDIYSLIEDFVNACCFHLWVGLYS</sequence>
<feature type="region of interest" description="Disordered" evidence="2">
    <location>
        <begin position="1302"/>
        <end position="1329"/>
    </location>
</feature>
<comment type="caution">
    <text evidence="3">The sequence shown here is derived from an EMBL/GenBank/DDBJ whole genome shotgun (WGS) entry which is preliminary data.</text>
</comment>
<protein>
    <recommendedName>
        <fullName evidence="5">Protein SZT2</fullName>
    </recommendedName>
</protein>
<dbReference type="Proteomes" id="UP000215335">
    <property type="component" value="Unassembled WGS sequence"/>
</dbReference>
<proteinExistence type="predicted"/>
<feature type="region of interest" description="Disordered" evidence="2">
    <location>
        <begin position="3162"/>
        <end position="3193"/>
    </location>
</feature>
<feature type="compositionally biased region" description="Polar residues" evidence="2">
    <location>
        <begin position="1817"/>
        <end position="1826"/>
    </location>
</feature>
<feature type="compositionally biased region" description="Polar residues" evidence="2">
    <location>
        <begin position="1195"/>
        <end position="1204"/>
    </location>
</feature>
<evidence type="ECO:0000313" key="4">
    <source>
        <dbReference type="Proteomes" id="UP000215335"/>
    </source>
</evidence>
<feature type="region of interest" description="Disordered" evidence="2">
    <location>
        <begin position="869"/>
        <end position="894"/>
    </location>
</feature>
<evidence type="ECO:0000256" key="2">
    <source>
        <dbReference type="SAM" id="MobiDB-lite"/>
    </source>
</evidence>
<feature type="compositionally biased region" description="Acidic residues" evidence="2">
    <location>
        <begin position="1830"/>
        <end position="1839"/>
    </location>
</feature>
<evidence type="ECO:0008006" key="5">
    <source>
        <dbReference type="Google" id="ProtNLM"/>
    </source>
</evidence>
<dbReference type="STRING" id="543379.A0A232EZG9"/>
<evidence type="ECO:0000256" key="1">
    <source>
        <dbReference type="SAM" id="Coils"/>
    </source>
</evidence>
<dbReference type="GO" id="GO:0005777">
    <property type="term" value="C:peroxisome"/>
    <property type="evidence" value="ECO:0007669"/>
    <property type="project" value="InterPro"/>
</dbReference>
<feature type="compositionally biased region" description="Polar residues" evidence="2">
    <location>
        <begin position="2794"/>
        <end position="2806"/>
    </location>
</feature>
<feature type="compositionally biased region" description="Low complexity" evidence="2">
    <location>
        <begin position="3107"/>
        <end position="3123"/>
    </location>
</feature>
<dbReference type="PANTHER" id="PTHR14918:SF3">
    <property type="entry name" value="KICSTOR COMPLEX PROTEIN SZT2"/>
    <property type="match status" value="1"/>
</dbReference>